<dbReference type="PANTHER" id="PTHR45786:SF74">
    <property type="entry name" value="ATP-DEPENDENT DNA HELICASE"/>
    <property type="match status" value="1"/>
</dbReference>
<evidence type="ECO:0000313" key="3">
    <source>
        <dbReference type="Proteomes" id="UP000691718"/>
    </source>
</evidence>
<evidence type="ECO:0000313" key="2">
    <source>
        <dbReference type="EMBL" id="CAG4965248.1"/>
    </source>
</evidence>
<protein>
    <submittedName>
        <fullName evidence="2">(apollo) hypothetical protein</fullName>
    </submittedName>
</protein>
<keyword evidence="3" id="KW-1185">Reference proteome</keyword>
<dbReference type="PANTHER" id="PTHR45786">
    <property type="entry name" value="DNA BINDING PROTEIN-LIKE"/>
    <property type="match status" value="1"/>
</dbReference>
<organism evidence="2 3">
    <name type="scientific">Parnassius apollo</name>
    <name type="common">Apollo butterfly</name>
    <name type="synonym">Papilio apollo</name>
    <dbReference type="NCBI Taxonomy" id="110799"/>
    <lineage>
        <taxon>Eukaryota</taxon>
        <taxon>Metazoa</taxon>
        <taxon>Ecdysozoa</taxon>
        <taxon>Arthropoda</taxon>
        <taxon>Hexapoda</taxon>
        <taxon>Insecta</taxon>
        <taxon>Pterygota</taxon>
        <taxon>Neoptera</taxon>
        <taxon>Endopterygota</taxon>
        <taxon>Lepidoptera</taxon>
        <taxon>Glossata</taxon>
        <taxon>Ditrysia</taxon>
        <taxon>Papilionoidea</taxon>
        <taxon>Papilionidae</taxon>
        <taxon>Parnassiinae</taxon>
        <taxon>Parnassini</taxon>
        <taxon>Parnassius</taxon>
        <taxon>Parnassius</taxon>
    </lineage>
</organism>
<feature type="domain" description="Endonuclease/exonuclease/phosphatase" evidence="1">
    <location>
        <begin position="1"/>
        <end position="82"/>
    </location>
</feature>
<name>A0A8S3WKB4_PARAO</name>
<gene>
    <name evidence="2" type="ORF">PAPOLLO_LOCUS7381</name>
</gene>
<comment type="caution">
    <text evidence="2">The sequence shown here is derived from an EMBL/GenBank/DDBJ whole genome shotgun (WGS) entry which is preliminary data.</text>
</comment>
<evidence type="ECO:0000259" key="1">
    <source>
        <dbReference type="Pfam" id="PF14529"/>
    </source>
</evidence>
<sequence length="441" mass="51027">MGDFNAQHSMWGSSKSDHYGARMLDILDDNNLCLLNYGCSTRRTRPHEGISAPDLTLCSPSLAPTLNWWPLSSSYGSDHFPLIISFPQKIGEKMYKAPPRLKYKLNDANWSLYRDKVQQNLSTIPPLNDNNNHLCAEAFTQALLQAAEEVFPIKNNSGNGYIPSPPWWDKQFETRNTDQRIRTPESRAQEHQEQRVERLQQTMRTRAAREQNIATARLEERQRQRASRSLSRASFVRLAFEYAPDINYSAHSKIAIGTMDKVCQYYQALKFQIETPRMCCASVKVVLLPLPTPPEPLLSLLASDSDDSKLFLRKIRKFNSWFLMTSFGATKICDLAYDGRNFETTFKIQGQVYHQIGSLMPMLDNDPKFLQIYFMGNCEERVTTRCQYNFIEQAEERATVIMLEKNLEDHNELIRLIKRVSPRLQNDNYQVFIKAEKVYSH</sequence>
<reference evidence="2" key="1">
    <citation type="submission" date="2021-04" db="EMBL/GenBank/DDBJ databases">
        <authorList>
            <person name="Tunstrom K."/>
        </authorList>
    </citation>
    <scope>NUCLEOTIDE SEQUENCE</scope>
</reference>
<accession>A0A8S3WKB4</accession>
<dbReference type="InterPro" id="IPR005135">
    <property type="entry name" value="Endo/exonuclease/phosphatase"/>
</dbReference>
<dbReference type="GO" id="GO:0003824">
    <property type="term" value="F:catalytic activity"/>
    <property type="evidence" value="ECO:0007669"/>
    <property type="project" value="InterPro"/>
</dbReference>
<dbReference type="Pfam" id="PF14529">
    <property type="entry name" value="Exo_endo_phos_2"/>
    <property type="match status" value="1"/>
</dbReference>
<dbReference type="EMBL" id="CAJQZP010000508">
    <property type="protein sequence ID" value="CAG4965248.1"/>
    <property type="molecule type" value="Genomic_DNA"/>
</dbReference>
<dbReference type="Proteomes" id="UP000691718">
    <property type="component" value="Unassembled WGS sequence"/>
</dbReference>
<dbReference type="OrthoDB" id="6889321at2759"/>
<proteinExistence type="predicted"/>
<dbReference type="AlphaFoldDB" id="A0A8S3WKB4"/>